<dbReference type="EMBL" id="CP135996">
    <property type="protein sequence ID" value="WOC31239.1"/>
    <property type="molecule type" value="Genomic_DNA"/>
</dbReference>
<keyword evidence="1 3" id="KW-0547">Nucleotide-binding</keyword>
<feature type="binding site" evidence="3">
    <location>
        <begin position="13"/>
        <end position="18"/>
    </location>
    <ligand>
        <name>ATP</name>
        <dbReference type="ChEBI" id="CHEBI:30616"/>
    </ligand>
</feature>
<dbReference type="CDD" id="cd02022">
    <property type="entry name" value="DPCK"/>
    <property type="match status" value="1"/>
</dbReference>
<gene>
    <name evidence="3 5" type="primary">coaE</name>
    <name evidence="5" type="ORF">PXC00_08370</name>
</gene>
<dbReference type="InterPro" id="IPR001977">
    <property type="entry name" value="Depp_CoAkinase"/>
</dbReference>
<organism evidence="5 6">
    <name type="scientific">Caproicibacterium argilliputei</name>
    <dbReference type="NCBI Taxonomy" id="3030016"/>
    <lineage>
        <taxon>Bacteria</taxon>
        <taxon>Bacillati</taxon>
        <taxon>Bacillota</taxon>
        <taxon>Clostridia</taxon>
        <taxon>Eubacteriales</taxon>
        <taxon>Oscillospiraceae</taxon>
        <taxon>Caproicibacterium</taxon>
    </lineage>
</organism>
<dbReference type="GO" id="GO:0005524">
    <property type="term" value="F:ATP binding"/>
    <property type="evidence" value="ECO:0007669"/>
    <property type="project" value="UniProtKB-UniRule"/>
</dbReference>
<dbReference type="InterPro" id="IPR027417">
    <property type="entry name" value="P-loop_NTPase"/>
</dbReference>
<dbReference type="NCBIfam" id="TIGR00152">
    <property type="entry name" value="dephospho-CoA kinase"/>
    <property type="match status" value="1"/>
</dbReference>
<dbReference type="GO" id="GO:0004140">
    <property type="term" value="F:dephospho-CoA kinase activity"/>
    <property type="evidence" value="ECO:0007669"/>
    <property type="project" value="UniProtKB-UniRule"/>
</dbReference>
<comment type="function">
    <text evidence="3">Catalyzes the phosphorylation of the 3'-hydroxyl group of dephosphocoenzyme A to form coenzyme A.</text>
</comment>
<comment type="catalytic activity">
    <reaction evidence="3">
        <text>3'-dephospho-CoA + ATP = ADP + CoA + H(+)</text>
        <dbReference type="Rhea" id="RHEA:18245"/>
        <dbReference type="ChEBI" id="CHEBI:15378"/>
        <dbReference type="ChEBI" id="CHEBI:30616"/>
        <dbReference type="ChEBI" id="CHEBI:57287"/>
        <dbReference type="ChEBI" id="CHEBI:57328"/>
        <dbReference type="ChEBI" id="CHEBI:456216"/>
        <dbReference type="EC" id="2.7.1.24"/>
    </reaction>
</comment>
<dbReference type="AlphaFoldDB" id="A0AA97D7T6"/>
<evidence type="ECO:0000256" key="2">
    <source>
        <dbReference type="ARBA" id="ARBA00022840"/>
    </source>
</evidence>
<dbReference type="Pfam" id="PF01121">
    <property type="entry name" value="CoaE"/>
    <property type="match status" value="1"/>
</dbReference>
<evidence type="ECO:0000313" key="6">
    <source>
        <dbReference type="Proteomes" id="UP001300604"/>
    </source>
</evidence>
<proteinExistence type="inferred from homology"/>
<dbReference type="PANTHER" id="PTHR10695">
    <property type="entry name" value="DEPHOSPHO-COA KINASE-RELATED"/>
    <property type="match status" value="1"/>
</dbReference>
<dbReference type="GO" id="GO:0015937">
    <property type="term" value="P:coenzyme A biosynthetic process"/>
    <property type="evidence" value="ECO:0007669"/>
    <property type="project" value="UniProtKB-UniRule"/>
</dbReference>
<evidence type="ECO:0000313" key="5">
    <source>
        <dbReference type="EMBL" id="WOC31239.1"/>
    </source>
</evidence>
<keyword evidence="3" id="KW-0173">Coenzyme A biosynthesis</keyword>
<accession>A0AA97D7T6</accession>
<keyword evidence="6" id="KW-1185">Reference proteome</keyword>
<evidence type="ECO:0000256" key="4">
    <source>
        <dbReference type="NCBIfam" id="TIGR00152"/>
    </source>
</evidence>
<name>A0AA97D7T6_9FIRM</name>
<protein>
    <recommendedName>
        <fullName evidence="3 4">Dephospho-CoA kinase</fullName>
        <ecNumber evidence="3 4">2.7.1.24</ecNumber>
    </recommendedName>
    <alternativeName>
        <fullName evidence="3">Dephosphocoenzyme A kinase</fullName>
    </alternativeName>
</protein>
<dbReference type="GO" id="GO:0005737">
    <property type="term" value="C:cytoplasm"/>
    <property type="evidence" value="ECO:0007669"/>
    <property type="project" value="UniProtKB-SubCell"/>
</dbReference>
<comment type="similarity">
    <text evidence="3">Belongs to the CoaE family.</text>
</comment>
<reference evidence="5 6" key="1">
    <citation type="submission" date="2024-06" db="EMBL/GenBank/DDBJ databases">
        <title>Caproicibacterium argilliputei sp. nov, a novel caproic acid producing anaerobic bacterium isolated from pit mud.</title>
        <authorList>
            <person name="Xia S."/>
        </authorList>
    </citation>
    <scope>NUCLEOTIDE SEQUENCE [LARGE SCALE GENOMIC DNA]</scope>
    <source>
        <strain evidence="5 6">ZCY20-5</strain>
    </source>
</reference>
<keyword evidence="3 5" id="KW-0418">Kinase</keyword>
<dbReference type="SUPFAM" id="SSF52540">
    <property type="entry name" value="P-loop containing nucleoside triphosphate hydrolases"/>
    <property type="match status" value="1"/>
</dbReference>
<dbReference type="Gene3D" id="3.40.50.300">
    <property type="entry name" value="P-loop containing nucleotide triphosphate hydrolases"/>
    <property type="match status" value="1"/>
</dbReference>
<evidence type="ECO:0000256" key="3">
    <source>
        <dbReference type="HAMAP-Rule" id="MF_00376"/>
    </source>
</evidence>
<dbReference type="PANTHER" id="PTHR10695:SF46">
    <property type="entry name" value="BIFUNCTIONAL COENZYME A SYNTHASE-RELATED"/>
    <property type="match status" value="1"/>
</dbReference>
<dbReference type="KEGG" id="carl:PXC00_08370"/>
<keyword evidence="3" id="KW-0963">Cytoplasm</keyword>
<dbReference type="RefSeq" id="WP_316934911.1">
    <property type="nucleotide sequence ID" value="NZ_CP135996.1"/>
</dbReference>
<dbReference type="HAMAP" id="MF_00376">
    <property type="entry name" value="Dephospho_CoA_kinase"/>
    <property type="match status" value="1"/>
</dbReference>
<dbReference type="EC" id="2.7.1.24" evidence="3 4"/>
<comment type="subcellular location">
    <subcellularLocation>
        <location evidence="3">Cytoplasm</location>
    </subcellularLocation>
</comment>
<reference evidence="6" key="3">
    <citation type="submission" date="2024-06" db="EMBL/GenBank/DDBJ databases">
        <authorList>
            <person name="Zeng C."/>
        </authorList>
    </citation>
    <scope>NUCLEOTIDE SEQUENCE [LARGE SCALE GENOMIC DNA]</scope>
    <source>
        <strain evidence="6">ZCY20-5</strain>
    </source>
</reference>
<sequence>MRSPVIGLTGPTGAGKSTWSAAFRALHCTVIDCDRLARRAVEQPQVRQALEQAFGAEIYRDGVLNRRLLATRAFADAQSVQKLNAATHPAIRAAILSELHAAERKSRAVIIDAPQLYEGGLETVCTTVAAVLAPEPLRLARILQRDKISREEAVRRMASQFGEAFFRSHADWILDGTLPPAEVPAHAERQLRIWLGECL</sequence>
<dbReference type="PROSITE" id="PS51219">
    <property type="entry name" value="DPCK"/>
    <property type="match status" value="1"/>
</dbReference>
<dbReference type="Proteomes" id="UP001300604">
    <property type="component" value="Chromosome"/>
</dbReference>
<reference evidence="6" key="2">
    <citation type="submission" date="2024-06" db="EMBL/GenBank/DDBJ databases">
        <title>Caproicibacterium argilliputei sp. nov, a novel caproic acid producing anaerobic bacterium isolated from pit mud.</title>
        <authorList>
            <person name="Zeng C."/>
        </authorList>
    </citation>
    <scope>NUCLEOTIDE SEQUENCE [LARGE SCALE GENOMIC DNA]</scope>
    <source>
        <strain evidence="6">ZCY20-5</strain>
    </source>
</reference>
<keyword evidence="3 5" id="KW-0808">Transferase</keyword>
<evidence type="ECO:0000256" key="1">
    <source>
        <dbReference type="ARBA" id="ARBA00022741"/>
    </source>
</evidence>
<keyword evidence="2 3" id="KW-0067">ATP-binding</keyword>
<comment type="pathway">
    <text evidence="3">Cofactor biosynthesis; coenzyme A biosynthesis; CoA from (R)-pantothenate: step 5/5.</text>
</comment>